<dbReference type="RefSeq" id="WP_073431837.1">
    <property type="nucleotide sequence ID" value="NZ_CADFGY010000040.1"/>
</dbReference>
<feature type="region of interest" description="Disordered" evidence="1">
    <location>
        <begin position="99"/>
        <end position="120"/>
    </location>
</feature>
<reference evidence="2 3" key="1">
    <citation type="submission" date="2016-11" db="EMBL/GenBank/DDBJ databases">
        <authorList>
            <person name="Jaros S."/>
            <person name="Januszkiewicz K."/>
            <person name="Wedrychowicz H."/>
        </authorList>
    </citation>
    <scope>NUCLEOTIDE SEQUENCE [LARGE SCALE GENOMIC DNA]</scope>
    <source>
        <strain evidence="2 3">LMG 20594</strain>
    </source>
</reference>
<dbReference type="OrthoDB" id="8999741at2"/>
<evidence type="ECO:0000313" key="2">
    <source>
        <dbReference type="EMBL" id="SHK89940.1"/>
    </source>
</evidence>
<organism evidence="2 3">
    <name type="scientific">Paraburkholderia terricola</name>
    <dbReference type="NCBI Taxonomy" id="169427"/>
    <lineage>
        <taxon>Bacteria</taxon>
        <taxon>Pseudomonadati</taxon>
        <taxon>Pseudomonadota</taxon>
        <taxon>Betaproteobacteria</taxon>
        <taxon>Burkholderiales</taxon>
        <taxon>Burkholderiaceae</taxon>
        <taxon>Paraburkholderia</taxon>
    </lineage>
</organism>
<sequence>MSTTFVDFGSAASARPMLSHWLKRARAPLEAWSGRRRWAVALLIAALVFGLGAQGWIVADLGGVEASRTALEAATRHLADAKRSLAQLPALRREAAASATASASTPAMTSSTGSPAPSSVDDVRIVSELAAQNGVTLIALEPGAASGTGAESMRPLQLAARTDFVHLMAFLRGLLDLPVLIVPVDVTVKRDGAALSVSATLRVFNALRPVPLTASAAAFAEEDADSADADNIVFFDPFSRPQMRAAGDLPDASQLRLVGVLHDGQRGLALLDTPEGATTVASGQQIGAERVTRFDALGITLVNGGTTRTLALEEAS</sequence>
<proteinExistence type="predicted"/>
<dbReference type="AlphaFoldDB" id="A0A1M6W7Z0"/>
<feature type="compositionally biased region" description="Low complexity" evidence="1">
    <location>
        <begin position="99"/>
        <end position="119"/>
    </location>
</feature>
<accession>A0A1M6W7Z0</accession>
<evidence type="ECO:0000256" key="1">
    <source>
        <dbReference type="SAM" id="MobiDB-lite"/>
    </source>
</evidence>
<gene>
    <name evidence="2" type="ORF">SAMN05192548_104419</name>
</gene>
<dbReference type="EMBL" id="FRAB01000044">
    <property type="protein sequence ID" value="SHK89940.1"/>
    <property type="molecule type" value="Genomic_DNA"/>
</dbReference>
<name>A0A1M6W7Z0_9BURK</name>
<dbReference type="Proteomes" id="UP000184395">
    <property type="component" value="Unassembled WGS sequence"/>
</dbReference>
<protein>
    <submittedName>
        <fullName evidence="2">Tfp pilus assembly protein PilO</fullName>
    </submittedName>
</protein>
<evidence type="ECO:0000313" key="3">
    <source>
        <dbReference type="Proteomes" id="UP000184395"/>
    </source>
</evidence>
<dbReference type="STRING" id="169427.SAMN05192548_104419"/>